<dbReference type="Proteomes" id="UP000799778">
    <property type="component" value="Unassembled WGS sequence"/>
</dbReference>
<dbReference type="RefSeq" id="XP_033390479.1">
    <property type="nucleotide sequence ID" value="XM_033532680.1"/>
</dbReference>
<dbReference type="EMBL" id="ML978066">
    <property type="protein sequence ID" value="KAF2022140.1"/>
    <property type="molecule type" value="Genomic_DNA"/>
</dbReference>
<evidence type="ECO:0000313" key="1">
    <source>
        <dbReference type="EMBL" id="KAF2022140.1"/>
    </source>
</evidence>
<name>A0A6A5YBT0_9PLEO</name>
<dbReference type="OrthoDB" id="3759733at2759"/>
<proteinExistence type="predicted"/>
<dbReference type="GeneID" id="54290077"/>
<keyword evidence="2" id="KW-1185">Reference proteome</keyword>
<organism evidence="1 2">
    <name type="scientific">Aaosphaeria arxii CBS 175.79</name>
    <dbReference type="NCBI Taxonomy" id="1450172"/>
    <lineage>
        <taxon>Eukaryota</taxon>
        <taxon>Fungi</taxon>
        <taxon>Dikarya</taxon>
        <taxon>Ascomycota</taxon>
        <taxon>Pezizomycotina</taxon>
        <taxon>Dothideomycetes</taxon>
        <taxon>Pleosporomycetidae</taxon>
        <taxon>Pleosporales</taxon>
        <taxon>Pleosporales incertae sedis</taxon>
        <taxon>Aaosphaeria</taxon>
    </lineage>
</organism>
<accession>A0A6A5YBT0</accession>
<sequence length="169" mass="19157">MEYIDGEILGVVSWSERTSEQQHWIIQHATQTLYCIGKMQGHSPGPVGSDLVVYHFDTSLRKDKAGRLWIIDGTWAGFFLPGFETASLLHICVDDSKFDIVQCILCELHYQWALPLRVHVLAGALRLIIPMREKTKGDEFTARTARVNMFSKAFSLLLLYGMKELGRGT</sequence>
<dbReference type="AlphaFoldDB" id="A0A6A5YBT0"/>
<gene>
    <name evidence="1" type="ORF">BU24DRAFT_471248</name>
</gene>
<reference evidence="1" key="1">
    <citation type="journal article" date="2020" name="Stud. Mycol.">
        <title>101 Dothideomycetes genomes: a test case for predicting lifestyles and emergence of pathogens.</title>
        <authorList>
            <person name="Haridas S."/>
            <person name="Albert R."/>
            <person name="Binder M."/>
            <person name="Bloem J."/>
            <person name="Labutti K."/>
            <person name="Salamov A."/>
            <person name="Andreopoulos B."/>
            <person name="Baker S."/>
            <person name="Barry K."/>
            <person name="Bills G."/>
            <person name="Bluhm B."/>
            <person name="Cannon C."/>
            <person name="Castanera R."/>
            <person name="Culley D."/>
            <person name="Daum C."/>
            <person name="Ezra D."/>
            <person name="Gonzalez J."/>
            <person name="Henrissat B."/>
            <person name="Kuo A."/>
            <person name="Liang C."/>
            <person name="Lipzen A."/>
            <person name="Lutzoni F."/>
            <person name="Magnuson J."/>
            <person name="Mondo S."/>
            <person name="Nolan M."/>
            <person name="Ohm R."/>
            <person name="Pangilinan J."/>
            <person name="Park H.-J."/>
            <person name="Ramirez L."/>
            <person name="Alfaro M."/>
            <person name="Sun H."/>
            <person name="Tritt A."/>
            <person name="Yoshinaga Y."/>
            <person name="Zwiers L.-H."/>
            <person name="Turgeon B."/>
            <person name="Goodwin S."/>
            <person name="Spatafora J."/>
            <person name="Crous P."/>
            <person name="Grigoriev I."/>
        </authorList>
    </citation>
    <scope>NUCLEOTIDE SEQUENCE</scope>
    <source>
        <strain evidence="1">CBS 175.79</strain>
    </source>
</reference>
<protein>
    <submittedName>
        <fullName evidence="1">Uncharacterized protein</fullName>
    </submittedName>
</protein>
<evidence type="ECO:0000313" key="2">
    <source>
        <dbReference type="Proteomes" id="UP000799778"/>
    </source>
</evidence>